<accession>A0A0K0N5G1</accession>
<evidence type="ECO:0008006" key="3">
    <source>
        <dbReference type="Google" id="ProtNLM"/>
    </source>
</evidence>
<organism evidence="1 2">
    <name type="scientific">Tsukamurella phage TIN2</name>
    <dbReference type="NCBI Taxonomy" id="1636545"/>
    <lineage>
        <taxon>Viruses</taxon>
        <taxon>Duplodnaviria</taxon>
        <taxon>Heunggongvirae</taxon>
        <taxon>Uroviricota</taxon>
        <taxon>Caudoviricetes</taxon>
        <taxon>Tinduovirus</taxon>
        <taxon>Tinduovirus TIN2</taxon>
    </lineage>
</organism>
<proteinExistence type="predicted"/>
<dbReference type="EMBL" id="KR011062">
    <property type="protein sequence ID" value="AKJ71733.1"/>
    <property type="molecule type" value="Genomic_DNA"/>
</dbReference>
<dbReference type="GeneID" id="26631004"/>
<gene>
    <name evidence="1" type="ORF">TIN2_43</name>
</gene>
<name>A0A0K0N5G1_9CAUD</name>
<evidence type="ECO:0000313" key="2">
    <source>
        <dbReference type="Proteomes" id="UP000203853"/>
    </source>
</evidence>
<dbReference type="Gene3D" id="1.10.287.1080">
    <property type="entry name" value="MazG-like"/>
    <property type="match status" value="1"/>
</dbReference>
<dbReference type="Proteomes" id="UP000203853">
    <property type="component" value="Segment"/>
</dbReference>
<dbReference type="KEGG" id="vg:26631004"/>
<keyword evidence="2" id="KW-1185">Reference proteome</keyword>
<protein>
    <recommendedName>
        <fullName evidence="3">MazG-like nucleotide pyrophosphohydrolase</fullName>
    </recommendedName>
</protein>
<evidence type="ECO:0000313" key="1">
    <source>
        <dbReference type="EMBL" id="AKJ71733.1"/>
    </source>
</evidence>
<dbReference type="OrthoDB" id="21611at10239"/>
<dbReference type="RefSeq" id="YP_009204478.1">
    <property type="nucleotide sequence ID" value="NC_028865.1"/>
</dbReference>
<reference evidence="1 2" key="1">
    <citation type="journal article" date="2015" name="Appl. Environ. Microbiol.">
        <title>Three of a Kind: Genetically Similar Tsukamurella Phages TIN2, TIN3, and TIN4.</title>
        <authorList>
            <person name="Dyson Z.A."/>
            <person name="Tucci J."/>
            <person name="Seviour R.J."/>
            <person name="Petrovski S."/>
        </authorList>
    </citation>
    <scope>NUCLEOTIDE SEQUENCE [LARGE SCALE GENOMIC DNA]</scope>
</reference>
<sequence>MTYPTEQQSDPLINGPEWRHMFDKETGALTEEGEGLVASALDLMQASVHRMIETKGFHDSDRGFPEEIALIHSEVSEALESHRAREPKLWFRSKKDDQMHIDPYEEDGETIRKAEGATAEFVDTIIRIADSAESRGMSLAEAYIFKYRYNATRPRLHGKAL</sequence>